<dbReference type="InterPro" id="IPR006935">
    <property type="entry name" value="Helicase/UvrB_N"/>
</dbReference>
<evidence type="ECO:0000313" key="5">
    <source>
        <dbReference type="Proteomes" id="UP000029389"/>
    </source>
</evidence>
<dbReference type="PATRIC" id="fig|1405.8.peg.950"/>
<accession>A0A090YXC5</accession>
<keyword evidence="3" id="KW-0067">ATP-binding</keyword>
<dbReference type="RefSeq" id="WP_042979380.1">
    <property type="nucleotide sequence ID" value="NZ_JMQC01000008.1"/>
</dbReference>
<gene>
    <name evidence="4" type="ORF">D0U04_28870</name>
    <name evidence="3" type="ORF">DJ93_774</name>
</gene>
<reference evidence="3 5" key="1">
    <citation type="submission" date="2014-04" db="EMBL/GenBank/DDBJ databases">
        <authorList>
            <person name="Bishop-Lilly K.A."/>
            <person name="Broomall S.M."/>
            <person name="Chain P.S."/>
            <person name="Chertkov O."/>
            <person name="Coyne S.R."/>
            <person name="Daligault H.E."/>
            <person name="Davenport K.W."/>
            <person name="Erkkila T."/>
            <person name="Frey K.G."/>
            <person name="Gibbons H.S."/>
            <person name="Gu W."/>
            <person name="Jaissle J."/>
            <person name="Johnson S.L."/>
            <person name="Koroleva G.I."/>
            <person name="Ladner J.T."/>
            <person name="Lo C.-C."/>
            <person name="Minogue T.D."/>
            <person name="Munk C."/>
            <person name="Palacios G.F."/>
            <person name="Redden C.L."/>
            <person name="Rosenzweig C.N."/>
            <person name="Scholz M.B."/>
            <person name="Teshima H."/>
            <person name="Xu Y."/>
        </authorList>
    </citation>
    <scope>NUCLEOTIDE SEQUENCE [LARGE SCALE GENOMIC DNA]</scope>
    <source>
        <strain evidence="3 5">BHP</strain>
    </source>
</reference>
<sequence>MSIFQTTKPLIQGNPNLYSPQIDAYQAAISHYEEFSDFKYRESLIVMPTGSGKTGVMAMLPFGLSNGRVLIITPGKIVRKTVFKEFDSITNPEDTFWYKRKVILDRSKFPKSYLYQGFNSKDEEAKQQTLRKLNLSDIVITNIHKIIGSSEDVNLKELVDSNFFDMIIIDEAHHAAADMWQKTLDYFNASKIIKLTATPFRSDNLKISTHEYDPIFEYTLAEAIEDGLLKNVVKAEGIPGKLNFHDPKSGQNYSLEEAKRKLGNDWVNRTIAMDEACSKQVINHTKEILELKRKSYPKHQVLAITCNDEHAQLVTNWFEDCGLSCTYVSSRLSPEQIEIRLNDFANGQYDVMVSIQMLGEGYDNPNISIVSIFRPFKTLSPYAQAIGRGLRRIHGQEHNTVNNFCNVVYHQELGLEKLWYYYKSQEEYGEKFKKQVEEISQQMSFAFDEIGFIEKEPVLGKIHSADLDPNPITVQIGSVSSYSSNGLGAQDSFTTNGYEQFKHATYNLIIEEQQLLQEKIEKINEMERDGLIDKDQANLLIQNIESTTQEQHNRSFDEYQKLILSETIRKDFTTWMHSKLDAFFRTSVLEKEGFELYEKENSIDNDRINNIGYIVRNFKQGLYRTTKKHFSSYLPEDFAVAKKRFLEKLDYYFTQYGQK</sequence>
<dbReference type="SMART" id="SM00487">
    <property type="entry name" value="DEXDc"/>
    <property type="match status" value="1"/>
</dbReference>
<dbReference type="Proteomes" id="UP000029389">
    <property type="component" value="Unassembled WGS sequence"/>
</dbReference>
<dbReference type="GO" id="GO:0003677">
    <property type="term" value="F:DNA binding"/>
    <property type="evidence" value="ECO:0007669"/>
    <property type="project" value="InterPro"/>
</dbReference>
<dbReference type="GO" id="GO:0005829">
    <property type="term" value="C:cytosol"/>
    <property type="evidence" value="ECO:0007669"/>
    <property type="project" value="TreeGrafter"/>
</dbReference>
<dbReference type="InterPro" id="IPR001650">
    <property type="entry name" value="Helicase_C-like"/>
</dbReference>
<dbReference type="GO" id="GO:0005524">
    <property type="term" value="F:ATP binding"/>
    <property type="evidence" value="ECO:0007669"/>
    <property type="project" value="InterPro"/>
</dbReference>
<dbReference type="PANTHER" id="PTHR47396">
    <property type="entry name" value="TYPE I RESTRICTION ENZYME ECOKI R PROTEIN"/>
    <property type="match status" value="1"/>
</dbReference>
<dbReference type="Gene3D" id="3.40.50.300">
    <property type="entry name" value="P-loop containing nucleotide triphosphate hydrolases"/>
    <property type="match status" value="2"/>
</dbReference>
<dbReference type="InterPro" id="IPR050742">
    <property type="entry name" value="Helicase_Restrict-Modif_Enz"/>
</dbReference>
<dbReference type="GO" id="GO:0016787">
    <property type="term" value="F:hydrolase activity"/>
    <property type="evidence" value="ECO:0007669"/>
    <property type="project" value="InterPro"/>
</dbReference>
<evidence type="ECO:0000313" key="3">
    <source>
        <dbReference type="EMBL" id="KFN03589.1"/>
    </source>
</evidence>
<dbReference type="SUPFAM" id="SSF52540">
    <property type="entry name" value="P-loop containing nucleoside triphosphate hydrolases"/>
    <property type="match status" value="1"/>
</dbReference>
<evidence type="ECO:0000313" key="4">
    <source>
        <dbReference type="EMBL" id="RFT62166.1"/>
    </source>
</evidence>
<evidence type="ECO:0000259" key="1">
    <source>
        <dbReference type="PROSITE" id="PS51192"/>
    </source>
</evidence>
<keyword evidence="3" id="KW-0378">Hydrolase</keyword>
<feature type="domain" description="Helicase ATP-binding" evidence="1">
    <location>
        <begin position="34"/>
        <end position="217"/>
    </location>
</feature>
<dbReference type="EMBL" id="JMQC01000008">
    <property type="protein sequence ID" value="KFN03589.1"/>
    <property type="molecule type" value="Genomic_DNA"/>
</dbReference>
<name>A0A090YXC5_9BACI</name>
<dbReference type="InterPro" id="IPR027417">
    <property type="entry name" value="P-loop_NTPase"/>
</dbReference>
<dbReference type="AlphaFoldDB" id="A0A090YXC5"/>
<evidence type="ECO:0000259" key="2">
    <source>
        <dbReference type="PROSITE" id="PS51194"/>
    </source>
</evidence>
<organism evidence="3 5">
    <name type="scientific">Bacillus clarus</name>
    <dbReference type="NCBI Taxonomy" id="2338372"/>
    <lineage>
        <taxon>Bacteria</taxon>
        <taxon>Bacillati</taxon>
        <taxon>Bacillota</taxon>
        <taxon>Bacilli</taxon>
        <taxon>Bacillales</taxon>
        <taxon>Bacillaceae</taxon>
        <taxon>Bacillus</taxon>
        <taxon>Bacillus cereus group</taxon>
    </lineage>
</organism>
<dbReference type="Proteomes" id="UP000264294">
    <property type="component" value="Unassembled WGS sequence"/>
</dbReference>
<dbReference type="Pfam" id="PF04851">
    <property type="entry name" value="ResIII"/>
    <property type="match status" value="1"/>
</dbReference>
<dbReference type="PANTHER" id="PTHR47396:SF1">
    <property type="entry name" value="ATP-DEPENDENT HELICASE IRC3-RELATED"/>
    <property type="match status" value="1"/>
</dbReference>
<dbReference type="EMBL" id="QVOD01000077">
    <property type="protein sequence ID" value="RFT62166.1"/>
    <property type="molecule type" value="Genomic_DNA"/>
</dbReference>
<dbReference type="GO" id="GO:0004386">
    <property type="term" value="F:helicase activity"/>
    <property type="evidence" value="ECO:0007669"/>
    <property type="project" value="UniProtKB-KW"/>
</dbReference>
<keyword evidence="3" id="KW-0547">Nucleotide-binding</keyword>
<proteinExistence type="predicted"/>
<dbReference type="Pfam" id="PF00271">
    <property type="entry name" value="Helicase_C"/>
    <property type="match status" value="1"/>
</dbReference>
<reference evidence="4 6" key="2">
    <citation type="submission" date="2018-08" db="EMBL/GenBank/DDBJ databases">
        <title>Bacillus clarus sp. nov. strain PS00077A.</title>
        <authorList>
            <person name="Mendez Acevedo M."/>
            <person name="Carroll L."/>
            <person name="Mukherjee M."/>
            <person name="Wiedmann M."/>
            <person name="Kovac J."/>
        </authorList>
    </citation>
    <scope>NUCLEOTIDE SEQUENCE [LARGE SCALE GENOMIC DNA]</scope>
    <source>
        <strain evidence="4 6">PS00077A</strain>
    </source>
</reference>
<keyword evidence="3" id="KW-0347">Helicase</keyword>
<dbReference type="PROSITE" id="PS51192">
    <property type="entry name" value="HELICASE_ATP_BIND_1"/>
    <property type="match status" value="1"/>
</dbReference>
<keyword evidence="6" id="KW-1185">Reference proteome</keyword>
<dbReference type="InterPro" id="IPR014001">
    <property type="entry name" value="Helicase_ATP-bd"/>
</dbReference>
<comment type="caution">
    <text evidence="3">The sequence shown here is derived from an EMBL/GenBank/DDBJ whole genome shotgun (WGS) entry which is preliminary data.</text>
</comment>
<protein>
    <submittedName>
        <fullName evidence="3">DEAD/DEAH box helicase family protein</fullName>
    </submittedName>
</protein>
<dbReference type="PROSITE" id="PS51194">
    <property type="entry name" value="HELICASE_CTER"/>
    <property type="match status" value="1"/>
</dbReference>
<feature type="domain" description="Helicase C-terminal" evidence="2">
    <location>
        <begin position="283"/>
        <end position="440"/>
    </location>
</feature>
<dbReference type="SMART" id="SM00490">
    <property type="entry name" value="HELICc"/>
    <property type="match status" value="1"/>
</dbReference>
<evidence type="ECO:0000313" key="6">
    <source>
        <dbReference type="Proteomes" id="UP000264294"/>
    </source>
</evidence>